<keyword evidence="2" id="KW-0812">Transmembrane</keyword>
<dbReference type="Proteomes" id="UP000824223">
    <property type="component" value="Unassembled WGS sequence"/>
</dbReference>
<dbReference type="EMBL" id="DXAK01000017">
    <property type="protein sequence ID" value="HJA06287.1"/>
    <property type="molecule type" value="Genomic_DNA"/>
</dbReference>
<reference evidence="3" key="2">
    <citation type="submission" date="2021-04" db="EMBL/GenBank/DDBJ databases">
        <authorList>
            <person name="Gilroy R."/>
        </authorList>
    </citation>
    <scope>NUCLEOTIDE SEQUENCE</scope>
    <source>
        <strain evidence="3">ChiSjej2B20-11307</strain>
    </source>
</reference>
<feature type="region of interest" description="Disordered" evidence="1">
    <location>
        <begin position="451"/>
        <end position="475"/>
    </location>
</feature>
<evidence type="ECO:0000313" key="3">
    <source>
        <dbReference type="EMBL" id="HJA06287.1"/>
    </source>
</evidence>
<keyword evidence="2" id="KW-0472">Membrane</keyword>
<feature type="transmembrane region" description="Helical" evidence="2">
    <location>
        <begin position="55"/>
        <end position="76"/>
    </location>
</feature>
<evidence type="ECO:0000256" key="1">
    <source>
        <dbReference type="SAM" id="MobiDB-lite"/>
    </source>
</evidence>
<comment type="caution">
    <text evidence="3">The sequence shown here is derived from an EMBL/GenBank/DDBJ whole genome shotgun (WGS) entry which is preliminary data.</text>
</comment>
<evidence type="ECO:0000313" key="4">
    <source>
        <dbReference type="Proteomes" id="UP000824223"/>
    </source>
</evidence>
<organism evidence="3 4">
    <name type="scientific">Candidatus Mediterraneibacter pullicola</name>
    <dbReference type="NCBI Taxonomy" id="2838682"/>
    <lineage>
        <taxon>Bacteria</taxon>
        <taxon>Bacillati</taxon>
        <taxon>Bacillota</taxon>
        <taxon>Clostridia</taxon>
        <taxon>Lachnospirales</taxon>
        <taxon>Lachnospiraceae</taxon>
        <taxon>Mediterraneibacter</taxon>
    </lineage>
</organism>
<proteinExistence type="predicted"/>
<gene>
    <name evidence="3" type="ORF">H9798_03945</name>
</gene>
<dbReference type="Pfam" id="PF09826">
    <property type="entry name" value="Beta_propel"/>
    <property type="match status" value="1"/>
</dbReference>
<dbReference type="AlphaFoldDB" id="A0A9D2KK02"/>
<name>A0A9D2KK02_9FIRM</name>
<sequence length="692" mass="75091">MDEKNRDEIEMQQIENELRDLTDDIQVPPSLEPGAVEEMLYERARKKKKTYRWKYAGIAAAACLCVIVGAAALLNLDGLKGGADRDAGTSRESAGKSSSVASDWDAEVSELVTAADYDEIYEYIQADQEQAKVQARIGEETSFDTGTRDASAYSGASGAAQSAVNSGASAGSTGYSDTNVREEGIGEADTVKTDGENLYILNGQTVSIVGVASEEMQPLSEVSFDGECYIREIYVEAEKLVILYTKTEFTGQEETGDGYYKEYTCADVYDVSDPSSPEKVDTVTQSGNYKTMRVSGGYVYLLSEFYALGPVARTDTGVYIPEVQGKLLEASAIYMPQTKLGSQYTVISAFALDDPSGKTDSKAVFGIGGICYVSGNNIYITESYYGTADVTQTSIRRITYADGKLTGAAQTKVDGTLNDSFSIDEYNGYLRMVVTIEPCESDEDIMPLTGISSAQTRNGAGDDGVDTGESSSDSSSEAVISNALYVLNEDLEMVGSINGLAEEEHVYSARFMGDIGYFVTFKQVDPLFSVDLTDPEKPKVIGELKIPGFSEYLHPYGDGKLLGIGMAVDEEGVTTEGIKISMFDVSDPANVEETSVLVLEDLYGADALYNYKAVFVDTEKNLFGFSVYGDETEYDIFSYDDGAGFRQVFSRRLPGYGDARGLYAGERFYLIAGNTVESYTLSDFQKVDDIVL</sequence>
<keyword evidence="2" id="KW-1133">Transmembrane helix</keyword>
<evidence type="ECO:0000256" key="2">
    <source>
        <dbReference type="SAM" id="Phobius"/>
    </source>
</evidence>
<accession>A0A9D2KK02</accession>
<dbReference type="InterPro" id="IPR019198">
    <property type="entry name" value="Beta_propeller_containing"/>
</dbReference>
<protein>
    <submittedName>
        <fullName evidence="3">Beta-propeller domain-containing protein</fullName>
    </submittedName>
</protein>
<reference evidence="3" key="1">
    <citation type="journal article" date="2021" name="PeerJ">
        <title>Extensive microbial diversity within the chicken gut microbiome revealed by metagenomics and culture.</title>
        <authorList>
            <person name="Gilroy R."/>
            <person name="Ravi A."/>
            <person name="Getino M."/>
            <person name="Pursley I."/>
            <person name="Horton D.L."/>
            <person name="Alikhan N.F."/>
            <person name="Baker D."/>
            <person name="Gharbi K."/>
            <person name="Hall N."/>
            <person name="Watson M."/>
            <person name="Adriaenssens E.M."/>
            <person name="Foster-Nyarko E."/>
            <person name="Jarju S."/>
            <person name="Secka A."/>
            <person name="Antonio M."/>
            <person name="Oren A."/>
            <person name="Chaudhuri R.R."/>
            <person name="La Ragione R."/>
            <person name="Hildebrand F."/>
            <person name="Pallen M.J."/>
        </authorList>
    </citation>
    <scope>NUCLEOTIDE SEQUENCE</scope>
    <source>
        <strain evidence="3">ChiSjej2B20-11307</strain>
    </source>
</reference>